<evidence type="ECO:0008006" key="3">
    <source>
        <dbReference type="Google" id="ProtNLM"/>
    </source>
</evidence>
<name>A0A1G7EHF0_9PROT</name>
<protein>
    <recommendedName>
        <fullName evidence="3">DUF2946 domain-containing protein</fullName>
    </recommendedName>
</protein>
<gene>
    <name evidence="1" type="ORF">SAMN04488071_3448</name>
</gene>
<dbReference type="EMBL" id="FNAK01000008">
    <property type="protein sequence ID" value="SDE63063.1"/>
    <property type="molecule type" value="Genomic_DNA"/>
</dbReference>
<organism evidence="1 2">
    <name type="scientific">Kordiimonas lacus</name>
    <dbReference type="NCBI Taxonomy" id="637679"/>
    <lineage>
        <taxon>Bacteria</taxon>
        <taxon>Pseudomonadati</taxon>
        <taxon>Pseudomonadota</taxon>
        <taxon>Alphaproteobacteria</taxon>
        <taxon>Kordiimonadales</taxon>
        <taxon>Kordiimonadaceae</taxon>
        <taxon>Kordiimonas</taxon>
    </lineage>
</organism>
<evidence type="ECO:0000313" key="1">
    <source>
        <dbReference type="EMBL" id="SDE63063.1"/>
    </source>
</evidence>
<reference evidence="1 2" key="1">
    <citation type="submission" date="2016-10" db="EMBL/GenBank/DDBJ databases">
        <authorList>
            <person name="de Groot N.N."/>
        </authorList>
    </citation>
    <scope>NUCLEOTIDE SEQUENCE [LARGE SCALE GENOMIC DNA]</scope>
    <source>
        <strain evidence="1 2">CGMCC 1.9109</strain>
    </source>
</reference>
<dbReference type="RefSeq" id="WP_068309291.1">
    <property type="nucleotide sequence ID" value="NZ_FNAK01000008.1"/>
</dbReference>
<dbReference type="Proteomes" id="UP000183685">
    <property type="component" value="Unassembled WGS sequence"/>
</dbReference>
<accession>A0A1G7EHF0</accession>
<proteinExistence type="predicted"/>
<evidence type="ECO:0000313" key="2">
    <source>
        <dbReference type="Proteomes" id="UP000183685"/>
    </source>
</evidence>
<dbReference type="STRING" id="637679.GCA_001550055_00929"/>
<keyword evidence="2" id="KW-1185">Reference proteome</keyword>
<dbReference type="AlphaFoldDB" id="A0A1G7EHF0"/>
<sequence>MTRHFKCMTDRLDRFLPVLALSVALFLQGLLASGAAASMVVPGLVAPDGTSLTLSDICNNTEDGRTGHCHACVHAPVATLTAVDLLPDMQRPVPGEAFTAYAAPQVSRPEASFRFHTGPPKA</sequence>